<sequence length="424" mass="48119">MICPSCGHTLNTEDTFCPHCKNKICFDSIDTEKTLLMHKIVEKEIPSESSSSIIKGEIFPKDLDNKNNNFIKNENSPGKNTSIFLFPIISALAACSIVILTYGYEYYINEKILSMQKQGEALAISGDINKSFPIIEEASKKRPNYEALKIDLDFLDKGKNIETTLKKVDKLKEDNKFNEAINILDSLEKSLYNSTGPFFSSLKNKILNKKNALMLIDAKNDIKNRKTVLELIPLYNKVAAIGGEEGKKLLQELKKQISTIAYNDANEYLKKKNFKSAIDEITRALQYDKNNSKLVSLASTIKEQKNKFELEEQKRLEQAIASAVEEENKNQTQSVKVLSNDLSINENGDLVIEGEIENIGTKPIYSIEIFYNIYNAKGDIIISNSTFVYPNYLYPKDKGKFEYTHYGVKKGSKIKILKSTWFVD</sequence>
<accession>A0A923J1V8</accession>
<dbReference type="Gene3D" id="1.25.40.10">
    <property type="entry name" value="Tetratricopeptide repeat domain"/>
    <property type="match status" value="1"/>
</dbReference>
<evidence type="ECO:0000256" key="1">
    <source>
        <dbReference type="PROSITE-ProRule" id="PRU00339"/>
    </source>
</evidence>
<keyword evidence="4" id="KW-1185">Reference proteome</keyword>
<feature type="repeat" description="TPR" evidence="1">
    <location>
        <begin position="258"/>
        <end position="291"/>
    </location>
</feature>
<dbReference type="InterPro" id="IPR047676">
    <property type="entry name" value="FxLYD_dom"/>
</dbReference>
<dbReference type="SUPFAM" id="SSF48452">
    <property type="entry name" value="TPR-like"/>
    <property type="match status" value="1"/>
</dbReference>
<keyword evidence="2" id="KW-0812">Transmembrane</keyword>
<dbReference type="RefSeq" id="WP_035144091.1">
    <property type="nucleotide sequence ID" value="NZ_JAAZWO010000010.1"/>
</dbReference>
<evidence type="ECO:0000256" key="2">
    <source>
        <dbReference type="SAM" id="Phobius"/>
    </source>
</evidence>
<protein>
    <submittedName>
        <fullName evidence="3">Zinc ribbon domain-containing protein</fullName>
    </submittedName>
</protein>
<dbReference type="InterPro" id="IPR019734">
    <property type="entry name" value="TPR_rpt"/>
</dbReference>
<keyword evidence="2" id="KW-0472">Membrane</keyword>
<keyword evidence="1" id="KW-0802">TPR repeat</keyword>
<evidence type="ECO:0000313" key="4">
    <source>
        <dbReference type="Proteomes" id="UP000563151"/>
    </source>
</evidence>
<comment type="caution">
    <text evidence="3">The sequence shown here is derived from an EMBL/GenBank/DDBJ whole genome shotgun (WGS) entry which is preliminary data.</text>
</comment>
<dbReference type="Proteomes" id="UP000563151">
    <property type="component" value="Unassembled WGS sequence"/>
</dbReference>
<gene>
    <name evidence="3" type="ORF">HGG79_10030</name>
</gene>
<name>A0A923J1V8_CLOTT</name>
<dbReference type="AlphaFoldDB" id="A0A923J1V8"/>
<dbReference type="PROSITE" id="PS50005">
    <property type="entry name" value="TPR"/>
    <property type="match status" value="1"/>
</dbReference>
<evidence type="ECO:0000313" key="3">
    <source>
        <dbReference type="EMBL" id="MBC2398110.1"/>
    </source>
</evidence>
<reference evidence="3 4" key="1">
    <citation type="submission" date="2020-04" db="EMBL/GenBank/DDBJ databases">
        <title>Genomic insights into acetone-butanol-ethanol (ABE) fermentation by sequencing solventogenic clostridia strains.</title>
        <authorList>
            <person name="Brown S."/>
        </authorList>
    </citation>
    <scope>NUCLEOTIDE SEQUENCE [LARGE SCALE GENOMIC DNA]</scope>
    <source>
        <strain evidence="3 4">DJ011</strain>
    </source>
</reference>
<keyword evidence="2" id="KW-1133">Transmembrane helix</keyword>
<dbReference type="EMBL" id="JAAZWO010000010">
    <property type="protein sequence ID" value="MBC2398110.1"/>
    <property type="molecule type" value="Genomic_DNA"/>
</dbReference>
<feature type="transmembrane region" description="Helical" evidence="2">
    <location>
        <begin position="83"/>
        <end position="107"/>
    </location>
</feature>
<dbReference type="NCBIfam" id="NF038353">
    <property type="entry name" value="FxLYD_dom"/>
    <property type="match status" value="1"/>
</dbReference>
<proteinExistence type="predicted"/>
<organism evidence="3 4">
    <name type="scientific">Clostridium tetanomorphum</name>
    <dbReference type="NCBI Taxonomy" id="1553"/>
    <lineage>
        <taxon>Bacteria</taxon>
        <taxon>Bacillati</taxon>
        <taxon>Bacillota</taxon>
        <taxon>Clostridia</taxon>
        <taxon>Eubacteriales</taxon>
        <taxon>Clostridiaceae</taxon>
        <taxon>Clostridium</taxon>
    </lineage>
</organism>
<dbReference type="InterPro" id="IPR011990">
    <property type="entry name" value="TPR-like_helical_dom_sf"/>
</dbReference>